<dbReference type="Proteomes" id="UP000199138">
    <property type="component" value="Unassembled WGS sequence"/>
</dbReference>
<reference evidence="4 5" key="1">
    <citation type="submission" date="2016-10" db="EMBL/GenBank/DDBJ databases">
        <authorList>
            <person name="de Groot N.N."/>
        </authorList>
    </citation>
    <scope>NUCLEOTIDE SEQUENCE [LARGE SCALE GENOMIC DNA]</scope>
    <source>
        <strain evidence="4 5">CGMCC 1.12333</strain>
    </source>
</reference>
<protein>
    <submittedName>
        <fullName evidence="4">Tetratricopeptide repeat-containing protein</fullName>
    </submittedName>
</protein>
<dbReference type="InterPro" id="IPR050498">
    <property type="entry name" value="Ycf3"/>
</dbReference>
<evidence type="ECO:0000313" key="5">
    <source>
        <dbReference type="Proteomes" id="UP000199138"/>
    </source>
</evidence>
<dbReference type="OrthoDB" id="1149028at2"/>
<dbReference type="Pfam" id="PF13181">
    <property type="entry name" value="TPR_8"/>
    <property type="match status" value="1"/>
</dbReference>
<dbReference type="InterPro" id="IPR019734">
    <property type="entry name" value="TPR_rpt"/>
</dbReference>
<dbReference type="PANTHER" id="PTHR44858">
    <property type="entry name" value="TETRATRICOPEPTIDE REPEAT PROTEIN 6"/>
    <property type="match status" value="1"/>
</dbReference>
<dbReference type="STRING" id="1224947.SAMN05216480_12611"/>
<dbReference type="SMART" id="SM00028">
    <property type="entry name" value="TPR"/>
    <property type="match status" value="6"/>
</dbReference>
<dbReference type="AlphaFoldDB" id="A0A1I7IZP9"/>
<keyword evidence="5" id="KW-1185">Reference proteome</keyword>
<keyword evidence="1" id="KW-0677">Repeat</keyword>
<evidence type="ECO:0000256" key="2">
    <source>
        <dbReference type="ARBA" id="ARBA00022803"/>
    </source>
</evidence>
<dbReference type="PANTHER" id="PTHR44858:SF1">
    <property type="entry name" value="UDP-N-ACETYLGLUCOSAMINE--PEPTIDE N-ACETYLGLUCOSAMINYLTRANSFERASE SPINDLY-RELATED"/>
    <property type="match status" value="1"/>
</dbReference>
<dbReference type="EMBL" id="FPBK01000026">
    <property type="protein sequence ID" value="SFU78281.1"/>
    <property type="molecule type" value="Genomic_DNA"/>
</dbReference>
<proteinExistence type="predicted"/>
<evidence type="ECO:0000313" key="4">
    <source>
        <dbReference type="EMBL" id="SFU78281.1"/>
    </source>
</evidence>
<dbReference type="SUPFAM" id="SSF48452">
    <property type="entry name" value="TPR-like"/>
    <property type="match status" value="1"/>
</dbReference>
<evidence type="ECO:0000256" key="3">
    <source>
        <dbReference type="PROSITE-ProRule" id="PRU00339"/>
    </source>
</evidence>
<dbReference type="Pfam" id="PF13432">
    <property type="entry name" value="TPR_16"/>
    <property type="match status" value="2"/>
</dbReference>
<dbReference type="Gene3D" id="1.25.40.10">
    <property type="entry name" value="Tetratricopeptide repeat domain"/>
    <property type="match status" value="3"/>
</dbReference>
<dbReference type="PROSITE" id="PS50005">
    <property type="entry name" value="TPR"/>
    <property type="match status" value="2"/>
</dbReference>
<feature type="repeat" description="TPR" evidence="3">
    <location>
        <begin position="298"/>
        <end position="331"/>
    </location>
</feature>
<dbReference type="RefSeq" id="WP_093026647.1">
    <property type="nucleotide sequence ID" value="NZ_FPBK01000026.1"/>
</dbReference>
<organism evidence="4 5">
    <name type="scientific">Pustulibacterium marinum</name>
    <dbReference type="NCBI Taxonomy" id="1224947"/>
    <lineage>
        <taxon>Bacteria</taxon>
        <taxon>Pseudomonadati</taxon>
        <taxon>Bacteroidota</taxon>
        <taxon>Flavobacteriia</taxon>
        <taxon>Flavobacteriales</taxon>
        <taxon>Flavobacteriaceae</taxon>
        <taxon>Pustulibacterium</taxon>
    </lineage>
</organism>
<sequence length="424" mass="47471">MRNKVLMGVMLASSMLTFAQKDELKDAEKAFKKGEYSEAITALNSAEGSIASADEKLKSKYYYVKGQVYYNLAKNGDNTFENMDKAATAFDKLIALEEEIGKSKYSDEVKQLKSDGSNVLLNAANEEYKAKNYEAAYKGFEKVYRLSSKDTLMLFNAAVIALQGQDYDQSIKYYEELKDINFDGTETQYLATNKESGKQEAFGDKASRDISVKTGTYTDPEDKVLPSKRSEVIKNLALLYVQQGQNEKALETFAEAKEANPDDANLIISEANVYYQMGDKDKFKELMSDASKMAPDNADIQYNVGVVSMEQKDYEGARAAFRKAIEIKPEYTNAVLNLSTTYINEGNSLVEEMNALGNTKADVEKFNQLKEQKDSLFVKATEVLEKYIEKNGTDNKDVLTQLKNIYGALGDTENFQKVKGMLGE</sequence>
<name>A0A1I7IZP9_9FLAO</name>
<gene>
    <name evidence="4" type="ORF">SAMN05216480_12611</name>
</gene>
<dbReference type="InterPro" id="IPR011990">
    <property type="entry name" value="TPR-like_helical_dom_sf"/>
</dbReference>
<keyword evidence="2 3" id="KW-0802">TPR repeat</keyword>
<evidence type="ECO:0000256" key="1">
    <source>
        <dbReference type="ARBA" id="ARBA00022737"/>
    </source>
</evidence>
<dbReference type="PROSITE" id="PS50293">
    <property type="entry name" value="TPR_REGION"/>
    <property type="match status" value="2"/>
</dbReference>
<feature type="repeat" description="TPR" evidence="3">
    <location>
        <begin position="230"/>
        <end position="263"/>
    </location>
</feature>
<accession>A0A1I7IZP9</accession>